<feature type="non-terminal residue" evidence="1">
    <location>
        <position position="97"/>
    </location>
</feature>
<name>A0A9N9ATB0_9GLOM</name>
<protein>
    <submittedName>
        <fullName evidence="1">10488_t:CDS:1</fullName>
    </submittedName>
</protein>
<accession>A0A9N9ATB0</accession>
<evidence type="ECO:0000313" key="2">
    <source>
        <dbReference type="Proteomes" id="UP000789396"/>
    </source>
</evidence>
<comment type="caution">
    <text evidence="1">The sequence shown here is derived from an EMBL/GenBank/DDBJ whole genome shotgun (WGS) entry which is preliminary data.</text>
</comment>
<gene>
    <name evidence="1" type="ORF">RFULGI_LOCUS4284</name>
</gene>
<dbReference type="OrthoDB" id="2436443at2759"/>
<organism evidence="1 2">
    <name type="scientific">Racocetra fulgida</name>
    <dbReference type="NCBI Taxonomy" id="60492"/>
    <lineage>
        <taxon>Eukaryota</taxon>
        <taxon>Fungi</taxon>
        <taxon>Fungi incertae sedis</taxon>
        <taxon>Mucoromycota</taxon>
        <taxon>Glomeromycotina</taxon>
        <taxon>Glomeromycetes</taxon>
        <taxon>Diversisporales</taxon>
        <taxon>Gigasporaceae</taxon>
        <taxon>Racocetra</taxon>
    </lineage>
</organism>
<reference evidence="1" key="1">
    <citation type="submission" date="2021-06" db="EMBL/GenBank/DDBJ databases">
        <authorList>
            <person name="Kallberg Y."/>
            <person name="Tangrot J."/>
            <person name="Rosling A."/>
        </authorList>
    </citation>
    <scope>NUCLEOTIDE SEQUENCE</scope>
    <source>
        <strain evidence="1">IN212</strain>
    </source>
</reference>
<dbReference type="EMBL" id="CAJVPZ010004189">
    <property type="protein sequence ID" value="CAG8542472.1"/>
    <property type="molecule type" value="Genomic_DNA"/>
</dbReference>
<proteinExistence type="predicted"/>
<keyword evidence="2" id="KW-1185">Reference proteome</keyword>
<sequence length="97" mass="11210">MEFFNATFALQDLEELENNETNELIINLMTNLLDSAIEREITNFNNLNNSQIPTKDVLNETQIGDKSDTDEKLPEVPIIEELNSLKKFVSFFEQQKS</sequence>
<dbReference type="AlphaFoldDB" id="A0A9N9ATB0"/>
<dbReference type="Proteomes" id="UP000789396">
    <property type="component" value="Unassembled WGS sequence"/>
</dbReference>
<evidence type="ECO:0000313" key="1">
    <source>
        <dbReference type="EMBL" id="CAG8542472.1"/>
    </source>
</evidence>